<evidence type="ECO:0000313" key="2">
    <source>
        <dbReference type="EMBL" id="AGC71184.1"/>
    </source>
</evidence>
<feature type="transmembrane region" description="Helical" evidence="1">
    <location>
        <begin position="215"/>
        <end position="235"/>
    </location>
</feature>
<dbReference type="AlphaFoldDB" id="L7VUN4"/>
<keyword evidence="1" id="KW-1133">Transmembrane helix</keyword>
<protein>
    <submittedName>
        <fullName evidence="2">Uncharacterized protein</fullName>
    </submittedName>
</protein>
<sequence length="301" mass="31138">MGHPGAGVAWVRGDAVAPSEASAQGPSDATNPLSQLRPLGPGAVLDGAVELLRHRFGRIMALAAGLYVPIWLLNVAVTVIDPTSLDSAENGSGIVWSPIGASTSDSAWMWMIGLLQVLALSTLGLMIGRLAAGLAEGRDPSLGDLARYGARRCWVAALVVPMNMVVHTVGACLGGVGWVLGDALVFVVSVAAGAEASGPVSAFRRSIQLTSSQYGRSLVLCTGALALSWVIRLSFSAGPTMLIASLDPSSRLVGLVGALSSAVTLLTEPLTACIAARAYLDLRCRRDGYDLELRRARLGLA</sequence>
<proteinExistence type="predicted"/>
<reference evidence="2" key="1">
    <citation type="submission" date="2012-09" db="EMBL/GenBank/DDBJ databases">
        <title>Metagenomic Characterization of a Microbial Community in Wastewater Detects High Levels of Antibiotic Resistance.</title>
        <authorList>
            <person name="Abrams M."/>
            <person name="Caldwell A."/>
            <person name="Vandaei E."/>
            <person name="Lee W."/>
            <person name="Perrott J."/>
            <person name="Khan S.Y."/>
            <person name="Ta J."/>
            <person name="Romero D."/>
            <person name="Nguyen V."/>
            <person name="Pourmand N."/>
            <person name="Ouverney C.C."/>
        </authorList>
    </citation>
    <scope>NUCLEOTIDE SEQUENCE</scope>
</reference>
<feature type="transmembrane region" description="Helical" evidence="1">
    <location>
        <begin position="59"/>
        <end position="80"/>
    </location>
</feature>
<keyword evidence="1" id="KW-0812">Transmembrane</keyword>
<feature type="transmembrane region" description="Helical" evidence="1">
    <location>
        <begin position="183"/>
        <end position="203"/>
    </location>
</feature>
<keyword evidence="1" id="KW-0472">Membrane</keyword>
<dbReference type="EMBL" id="JX649865">
    <property type="protein sequence ID" value="AGC71184.1"/>
    <property type="molecule type" value="Genomic_DNA"/>
</dbReference>
<feature type="transmembrane region" description="Helical" evidence="1">
    <location>
        <begin position="107"/>
        <end position="132"/>
    </location>
</feature>
<name>L7VUN4_9BACT</name>
<accession>L7VUN4</accession>
<feature type="transmembrane region" description="Helical" evidence="1">
    <location>
        <begin position="255"/>
        <end position="280"/>
    </location>
</feature>
<feature type="transmembrane region" description="Helical" evidence="1">
    <location>
        <begin position="153"/>
        <end position="177"/>
    </location>
</feature>
<organism evidence="2">
    <name type="scientific">uncultured bacterium A1Q1_fos_568</name>
    <dbReference type="NCBI Taxonomy" id="1256586"/>
    <lineage>
        <taxon>Bacteria</taxon>
        <taxon>environmental samples</taxon>
    </lineage>
</organism>
<evidence type="ECO:0000256" key="1">
    <source>
        <dbReference type="SAM" id="Phobius"/>
    </source>
</evidence>